<organism evidence="2 3">
    <name type="scientific">Asparagus officinalis</name>
    <name type="common">Garden asparagus</name>
    <dbReference type="NCBI Taxonomy" id="4686"/>
    <lineage>
        <taxon>Eukaryota</taxon>
        <taxon>Viridiplantae</taxon>
        <taxon>Streptophyta</taxon>
        <taxon>Embryophyta</taxon>
        <taxon>Tracheophyta</taxon>
        <taxon>Spermatophyta</taxon>
        <taxon>Magnoliopsida</taxon>
        <taxon>Liliopsida</taxon>
        <taxon>Asparagales</taxon>
        <taxon>Asparagaceae</taxon>
        <taxon>Asparagoideae</taxon>
        <taxon>Asparagus</taxon>
    </lineage>
</organism>
<evidence type="ECO:0000313" key="2">
    <source>
        <dbReference type="EMBL" id="ONK62177.1"/>
    </source>
</evidence>
<reference evidence="3" key="1">
    <citation type="journal article" date="2017" name="Nat. Commun.">
        <title>The asparagus genome sheds light on the origin and evolution of a young Y chromosome.</title>
        <authorList>
            <person name="Harkess A."/>
            <person name="Zhou J."/>
            <person name="Xu C."/>
            <person name="Bowers J.E."/>
            <person name="Van der Hulst R."/>
            <person name="Ayyampalayam S."/>
            <person name="Mercati F."/>
            <person name="Riccardi P."/>
            <person name="McKain M.R."/>
            <person name="Kakrana A."/>
            <person name="Tang H."/>
            <person name="Ray J."/>
            <person name="Groenendijk J."/>
            <person name="Arikit S."/>
            <person name="Mathioni S.M."/>
            <person name="Nakano M."/>
            <person name="Shan H."/>
            <person name="Telgmann-Rauber A."/>
            <person name="Kanno A."/>
            <person name="Yue Z."/>
            <person name="Chen H."/>
            <person name="Li W."/>
            <person name="Chen Y."/>
            <person name="Xu X."/>
            <person name="Zhang Y."/>
            <person name="Luo S."/>
            <person name="Chen H."/>
            <person name="Gao J."/>
            <person name="Mao Z."/>
            <person name="Pires J.C."/>
            <person name="Luo M."/>
            <person name="Kudrna D."/>
            <person name="Wing R.A."/>
            <person name="Meyers B.C."/>
            <person name="Yi K."/>
            <person name="Kong H."/>
            <person name="Lavrijsen P."/>
            <person name="Sunseri F."/>
            <person name="Falavigna A."/>
            <person name="Ye Y."/>
            <person name="Leebens-Mack J.H."/>
            <person name="Chen G."/>
        </authorList>
    </citation>
    <scope>NUCLEOTIDE SEQUENCE [LARGE SCALE GENOMIC DNA]</scope>
    <source>
        <strain evidence="3">cv. DH0086</strain>
    </source>
</reference>
<evidence type="ECO:0000256" key="1">
    <source>
        <dbReference type="SAM" id="MobiDB-lite"/>
    </source>
</evidence>
<sequence length="126" mass="13594">MDVVDGGELERRSGRRRRVGGEGWSERDLERADHGGEEAVAVLEIRGGDCAGLEVADIEAESGLFVWGWVTTARRSSMLTMVWAEARRAGGGESSRDTVVGVGRRTGVNGEGEGWRRLSGDHIVAQ</sequence>
<evidence type="ECO:0000313" key="3">
    <source>
        <dbReference type="Proteomes" id="UP000243459"/>
    </source>
</evidence>
<protein>
    <submittedName>
        <fullName evidence="2">Uncharacterized protein</fullName>
    </submittedName>
</protein>
<dbReference type="EMBL" id="CM007387">
    <property type="protein sequence ID" value="ONK62177.1"/>
    <property type="molecule type" value="Genomic_DNA"/>
</dbReference>
<gene>
    <name evidence="2" type="ORF">A4U43_C07F1180</name>
</gene>
<dbReference type="Gramene" id="ONK62177">
    <property type="protein sequence ID" value="ONK62177"/>
    <property type="gene ID" value="A4U43_C07F1180"/>
</dbReference>
<feature type="region of interest" description="Disordered" evidence="1">
    <location>
        <begin position="1"/>
        <end position="34"/>
    </location>
</feature>
<keyword evidence="3" id="KW-1185">Reference proteome</keyword>
<name>A0A5P1EAE1_ASPOF</name>
<dbReference type="AlphaFoldDB" id="A0A5P1EAE1"/>
<proteinExistence type="predicted"/>
<accession>A0A5P1EAE1</accession>
<feature type="compositionally biased region" description="Basic and acidic residues" evidence="1">
    <location>
        <begin position="24"/>
        <end position="34"/>
    </location>
</feature>
<dbReference type="Proteomes" id="UP000243459">
    <property type="component" value="Chromosome 7"/>
</dbReference>